<evidence type="ECO:0000256" key="1">
    <source>
        <dbReference type="SAM" id="MobiDB-lite"/>
    </source>
</evidence>
<feature type="compositionally biased region" description="Low complexity" evidence="1">
    <location>
        <begin position="41"/>
        <end position="53"/>
    </location>
</feature>
<dbReference type="Gene3D" id="1.20.120.900">
    <property type="entry name" value="Pex19, mPTS binding domain"/>
    <property type="match status" value="1"/>
</dbReference>
<sequence length="302" mass="33063">MTDKKEELAPELAPDPEEDELDDLDDVLDEFSATKIEDNKPPAAETKTAAEAPGGAGAQEDEFAQQLQVGMAELLGSLGQNPEMQAELQNMMRELGDVASKEGAVEEAAAAPSRPADSSASTTKSKKPAEDSFQETIRKTMERMQNSGETASAAAASSSEEDMLAQMLKEMEKGNFPGLDGGNEEDFNKMLMGMMEQLTNKEILYEPMKDLHEKYPSWLKDNADKTKAEDLTRYKEQQSLVAEIVSRFERTGYSDENQEDRDFIVDRMQKMQAAGSPPPDLVGDLGSAQEMLGDMEGGCPTQ</sequence>
<feature type="compositionally biased region" description="Low complexity" evidence="1">
    <location>
        <begin position="106"/>
        <end position="123"/>
    </location>
</feature>
<dbReference type="PANTHER" id="PTHR12774:SF2">
    <property type="entry name" value="PEROXISOMAL BIOGENESIS FACTOR 19"/>
    <property type="match status" value="1"/>
</dbReference>
<dbReference type="Proteomes" id="UP000243723">
    <property type="component" value="Unassembled WGS sequence"/>
</dbReference>
<feature type="region of interest" description="Disordered" evidence="1">
    <location>
        <begin position="97"/>
        <end position="163"/>
    </location>
</feature>
<comment type="caution">
    <text evidence="2">The sequence shown here is derived from an EMBL/GenBank/DDBJ whole genome shotgun (WGS) entry which is preliminary data.</text>
</comment>
<dbReference type="GO" id="GO:0005778">
    <property type="term" value="C:peroxisomal membrane"/>
    <property type="evidence" value="ECO:0007669"/>
    <property type="project" value="TreeGrafter"/>
</dbReference>
<organism evidence="2 3">
    <name type="scientific">Elsinoe australis</name>
    <dbReference type="NCBI Taxonomy" id="40998"/>
    <lineage>
        <taxon>Eukaryota</taxon>
        <taxon>Fungi</taxon>
        <taxon>Dikarya</taxon>
        <taxon>Ascomycota</taxon>
        <taxon>Pezizomycotina</taxon>
        <taxon>Dothideomycetes</taxon>
        <taxon>Dothideomycetidae</taxon>
        <taxon>Myriangiales</taxon>
        <taxon>Elsinoaceae</taxon>
        <taxon>Elsinoe</taxon>
    </lineage>
</organism>
<proteinExistence type="predicted"/>
<dbReference type="InterPro" id="IPR038322">
    <property type="entry name" value="Pex19_C_sf"/>
</dbReference>
<accession>A0A2P7YEN0</accession>
<protein>
    <submittedName>
        <fullName evidence="2">Peroxisome bioproteinsis protein 19-1</fullName>
    </submittedName>
</protein>
<evidence type="ECO:0000313" key="3">
    <source>
        <dbReference type="Proteomes" id="UP000243723"/>
    </source>
</evidence>
<dbReference type="OrthoDB" id="21292at2759"/>
<dbReference type="InterPro" id="IPR006708">
    <property type="entry name" value="Pex19"/>
</dbReference>
<gene>
    <name evidence="2" type="ORF">B9Z65_8733</name>
</gene>
<dbReference type="AlphaFoldDB" id="A0A2P7YEN0"/>
<feature type="compositionally biased region" description="Acidic residues" evidence="1">
    <location>
        <begin position="14"/>
        <end position="29"/>
    </location>
</feature>
<dbReference type="Pfam" id="PF04614">
    <property type="entry name" value="Pex19"/>
    <property type="match status" value="1"/>
</dbReference>
<dbReference type="EMBL" id="NHZQ01000447">
    <property type="protein sequence ID" value="PSK34407.1"/>
    <property type="molecule type" value="Genomic_DNA"/>
</dbReference>
<dbReference type="GO" id="GO:0045046">
    <property type="term" value="P:protein import into peroxisome membrane"/>
    <property type="evidence" value="ECO:0007669"/>
    <property type="project" value="TreeGrafter"/>
</dbReference>
<feature type="region of interest" description="Disordered" evidence="1">
    <location>
        <begin position="1"/>
        <end position="63"/>
    </location>
</feature>
<dbReference type="STRING" id="40998.A0A2P7YEN0"/>
<reference evidence="2 3" key="1">
    <citation type="submission" date="2017-05" db="EMBL/GenBank/DDBJ databases">
        <title>Draft genome sequence of Elsinoe australis.</title>
        <authorList>
            <person name="Cheng Q."/>
        </authorList>
    </citation>
    <scope>NUCLEOTIDE SEQUENCE [LARGE SCALE GENOMIC DNA]</scope>
    <source>
        <strain evidence="2 3">NL1</strain>
    </source>
</reference>
<evidence type="ECO:0000313" key="2">
    <source>
        <dbReference type="EMBL" id="PSK34407.1"/>
    </source>
</evidence>
<feature type="region of interest" description="Disordered" evidence="1">
    <location>
        <begin position="271"/>
        <end position="302"/>
    </location>
</feature>
<name>A0A2P7YEN0_9PEZI</name>
<dbReference type="PANTHER" id="PTHR12774">
    <property type="entry name" value="PEROXISOMAL BIOGENESIS FACTOR 19"/>
    <property type="match status" value="1"/>
</dbReference>
<dbReference type="GO" id="GO:0033328">
    <property type="term" value="F:peroxisome membrane targeting sequence binding"/>
    <property type="evidence" value="ECO:0007669"/>
    <property type="project" value="TreeGrafter"/>
</dbReference>
<keyword evidence="3" id="KW-1185">Reference proteome</keyword>